<evidence type="ECO:0000256" key="6">
    <source>
        <dbReference type="ARBA" id="ARBA00022989"/>
    </source>
</evidence>
<evidence type="ECO:0000256" key="13">
    <source>
        <dbReference type="SAM" id="Phobius"/>
    </source>
</evidence>
<organism evidence="14 15">
    <name type="scientific">Saccharopolyspora erythraea</name>
    <name type="common">Streptomyces erythraeus</name>
    <dbReference type="NCBI Taxonomy" id="1836"/>
    <lineage>
        <taxon>Bacteria</taxon>
        <taxon>Bacillati</taxon>
        <taxon>Actinomycetota</taxon>
        <taxon>Actinomycetes</taxon>
        <taxon>Pseudonocardiales</taxon>
        <taxon>Pseudonocardiaceae</taxon>
        <taxon>Saccharopolyspora</taxon>
    </lineage>
</organism>
<dbReference type="EMBL" id="BAAAGS010000006">
    <property type="protein sequence ID" value="GAA0516342.1"/>
    <property type="molecule type" value="Genomic_DNA"/>
</dbReference>
<evidence type="ECO:0000256" key="7">
    <source>
        <dbReference type="ARBA" id="ARBA00023098"/>
    </source>
</evidence>
<evidence type="ECO:0000256" key="2">
    <source>
        <dbReference type="ARBA" id="ARBA00010441"/>
    </source>
</evidence>
<keyword evidence="3" id="KW-0444">Lipid biosynthesis</keyword>
<dbReference type="InterPro" id="IPR000462">
    <property type="entry name" value="CDP-OH_P_trans"/>
</dbReference>
<dbReference type="InterPro" id="IPR048254">
    <property type="entry name" value="CDP_ALCOHOL_P_TRANSF_CS"/>
</dbReference>
<evidence type="ECO:0000256" key="3">
    <source>
        <dbReference type="ARBA" id="ARBA00022516"/>
    </source>
</evidence>
<reference evidence="14 15" key="1">
    <citation type="journal article" date="2019" name="Int. J. Syst. Evol. Microbiol.">
        <title>The Global Catalogue of Microorganisms (GCM) 10K type strain sequencing project: providing services to taxonomists for standard genome sequencing and annotation.</title>
        <authorList>
            <consortium name="The Broad Institute Genomics Platform"/>
            <consortium name="The Broad Institute Genome Sequencing Center for Infectious Disease"/>
            <person name="Wu L."/>
            <person name="Ma J."/>
        </authorList>
    </citation>
    <scope>NUCLEOTIDE SEQUENCE [LARGE SCALE GENOMIC DNA]</scope>
    <source>
        <strain evidence="14 15">JCM 10303</strain>
    </source>
</reference>
<dbReference type="PROSITE" id="PS00379">
    <property type="entry name" value="CDP_ALCOHOL_P_TRANSF"/>
    <property type="match status" value="1"/>
</dbReference>
<comment type="caution">
    <text evidence="14">The sequence shown here is derived from an EMBL/GenBank/DDBJ whole genome shotgun (WGS) entry which is preliminary data.</text>
</comment>
<protein>
    <submittedName>
        <fullName evidence="14">CDP-alcohol phosphatidyltransferase family protein</fullName>
    </submittedName>
</protein>
<keyword evidence="6 13" id="KW-1133">Transmembrane helix</keyword>
<evidence type="ECO:0000256" key="12">
    <source>
        <dbReference type="SAM" id="MobiDB-lite"/>
    </source>
</evidence>
<sequence>MPDAHTRIRMRVVRDNRFGEGLVVQDADGTTENTARGTGSEPDPERSRPAGSEQGADPGLARIREAAAGVWDDPWLTLPNLLSAIRLAGVPLFLWLLLGPQNDLLALLVLVISGATDWLDGKLARWLNQYSRVGELLDPAADRLYIVATLVAFVMRDVVPWWVAAALIGRDVVLTLCLPVLRYHGYEPPEVHYLGKAATFCLMYAFPLLLLVQGDFTFSAVVRPIAYAFTCWGGALYLWAGLLYLSQVVAAVRAARRAART</sequence>
<proteinExistence type="inferred from homology"/>
<dbReference type="PANTHER" id="PTHR14269">
    <property type="entry name" value="CDP-DIACYLGLYCEROL--GLYCEROL-3-PHOSPHATE 3-PHOSPHATIDYLTRANSFERASE-RELATED"/>
    <property type="match status" value="1"/>
</dbReference>
<evidence type="ECO:0000256" key="5">
    <source>
        <dbReference type="ARBA" id="ARBA00022692"/>
    </source>
</evidence>
<feature type="compositionally biased region" description="Polar residues" evidence="12">
    <location>
        <begin position="28"/>
        <end position="37"/>
    </location>
</feature>
<keyword evidence="5 13" id="KW-0812">Transmembrane</keyword>
<comment type="subcellular location">
    <subcellularLocation>
        <location evidence="1">Membrane</location>
        <topology evidence="1">Multi-pass membrane protein</topology>
    </subcellularLocation>
</comment>
<dbReference type="Gene3D" id="1.20.120.1760">
    <property type="match status" value="1"/>
</dbReference>
<dbReference type="InterPro" id="IPR043130">
    <property type="entry name" value="CDP-OH_PTrfase_TM_dom"/>
</dbReference>
<feature type="transmembrane region" description="Helical" evidence="13">
    <location>
        <begin position="161"/>
        <end position="181"/>
    </location>
</feature>
<accession>A0ABN1CCI4</accession>
<evidence type="ECO:0000313" key="14">
    <source>
        <dbReference type="EMBL" id="GAA0516342.1"/>
    </source>
</evidence>
<evidence type="ECO:0000256" key="8">
    <source>
        <dbReference type="ARBA" id="ARBA00023136"/>
    </source>
</evidence>
<keyword evidence="9" id="KW-0594">Phospholipid biosynthesis</keyword>
<keyword evidence="10" id="KW-1208">Phospholipid metabolism</keyword>
<keyword evidence="7" id="KW-0443">Lipid metabolism</keyword>
<feature type="transmembrane region" description="Helical" evidence="13">
    <location>
        <begin position="193"/>
        <end position="213"/>
    </location>
</feature>
<name>A0ABN1CCI4_SACER</name>
<keyword evidence="4 11" id="KW-0808">Transferase</keyword>
<keyword evidence="8 13" id="KW-0472">Membrane</keyword>
<evidence type="ECO:0000256" key="1">
    <source>
        <dbReference type="ARBA" id="ARBA00004141"/>
    </source>
</evidence>
<feature type="transmembrane region" description="Helical" evidence="13">
    <location>
        <begin position="225"/>
        <end position="252"/>
    </location>
</feature>
<dbReference type="InterPro" id="IPR050324">
    <property type="entry name" value="CDP-alcohol_PTase-I"/>
</dbReference>
<evidence type="ECO:0000256" key="10">
    <source>
        <dbReference type="ARBA" id="ARBA00023264"/>
    </source>
</evidence>
<gene>
    <name evidence="14" type="ORF">GCM10009533_14260</name>
</gene>
<evidence type="ECO:0000256" key="11">
    <source>
        <dbReference type="RuleBase" id="RU003750"/>
    </source>
</evidence>
<evidence type="ECO:0000256" key="4">
    <source>
        <dbReference type="ARBA" id="ARBA00022679"/>
    </source>
</evidence>
<feature type="region of interest" description="Disordered" evidence="12">
    <location>
        <begin position="23"/>
        <end position="57"/>
    </location>
</feature>
<dbReference type="Proteomes" id="UP001500729">
    <property type="component" value="Unassembled WGS sequence"/>
</dbReference>
<dbReference type="Pfam" id="PF01066">
    <property type="entry name" value="CDP-OH_P_transf"/>
    <property type="match status" value="1"/>
</dbReference>
<comment type="similarity">
    <text evidence="2 11">Belongs to the CDP-alcohol phosphatidyltransferase class-I family.</text>
</comment>
<evidence type="ECO:0000313" key="15">
    <source>
        <dbReference type="Proteomes" id="UP001500729"/>
    </source>
</evidence>
<evidence type="ECO:0000256" key="9">
    <source>
        <dbReference type="ARBA" id="ARBA00023209"/>
    </source>
</evidence>
<keyword evidence="15" id="KW-1185">Reference proteome</keyword>
<dbReference type="PANTHER" id="PTHR14269:SF62">
    <property type="entry name" value="CDP-DIACYLGLYCEROL--GLYCEROL-3-PHOSPHATE 3-PHOSPHATIDYLTRANSFERASE 1, CHLOROPLASTIC"/>
    <property type="match status" value="1"/>
</dbReference>